<sequence>MSAIAFLARDRPSNVYDDLASRAVLASRQDRDDIAARWTADAGNLLPRTLTMDDNAWLDSLLQARDVDELESRSDEVVVTDQADFLRRHFEEGADSFRLLREARDLLARSLDENDNSPQVRGFRDHMKNAAMEYACQAHPTSCAVYNKVTGSQVGAY</sequence>
<organism evidence="1 2">
    <name type="scientific">Tilletia horrida</name>
    <dbReference type="NCBI Taxonomy" id="155126"/>
    <lineage>
        <taxon>Eukaryota</taxon>
        <taxon>Fungi</taxon>
        <taxon>Dikarya</taxon>
        <taxon>Basidiomycota</taxon>
        <taxon>Ustilaginomycotina</taxon>
        <taxon>Exobasidiomycetes</taxon>
        <taxon>Tilletiales</taxon>
        <taxon>Tilletiaceae</taxon>
        <taxon>Tilletia</taxon>
    </lineage>
</organism>
<evidence type="ECO:0000313" key="1">
    <source>
        <dbReference type="EMBL" id="KAK0529300.1"/>
    </source>
</evidence>
<protein>
    <submittedName>
        <fullName evidence="1">Uncharacterized protein</fullName>
    </submittedName>
</protein>
<dbReference type="Proteomes" id="UP001176521">
    <property type="component" value="Unassembled WGS sequence"/>
</dbReference>
<name>A0AAN6GCJ7_9BASI</name>
<proteinExistence type="predicted"/>
<gene>
    <name evidence="1" type="ORF">OC842_004288</name>
</gene>
<dbReference type="EMBL" id="JAPDMQ010000247">
    <property type="protein sequence ID" value="KAK0529300.1"/>
    <property type="molecule type" value="Genomic_DNA"/>
</dbReference>
<comment type="caution">
    <text evidence="1">The sequence shown here is derived from an EMBL/GenBank/DDBJ whole genome shotgun (WGS) entry which is preliminary data.</text>
</comment>
<accession>A0AAN6GCJ7</accession>
<reference evidence="1" key="1">
    <citation type="journal article" date="2023" name="PhytoFront">
        <title>Draft Genome Resources of Seven Strains of Tilletia horrida, Causal Agent of Kernel Smut of Rice.</title>
        <authorList>
            <person name="Khanal S."/>
            <person name="Antony Babu S."/>
            <person name="Zhou X.G."/>
        </authorList>
    </citation>
    <scope>NUCLEOTIDE SEQUENCE</scope>
    <source>
        <strain evidence="1">TX3</strain>
    </source>
</reference>
<keyword evidence="2" id="KW-1185">Reference proteome</keyword>
<evidence type="ECO:0000313" key="2">
    <source>
        <dbReference type="Proteomes" id="UP001176521"/>
    </source>
</evidence>
<dbReference type="AlphaFoldDB" id="A0AAN6GCJ7"/>